<dbReference type="GO" id="GO:0051539">
    <property type="term" value="F:4 iron, 4 sulfur cluster binding"/>
    <property type="evidence" value="ECO:0007669"/>
    <property type="project" value="UniProtKB-UniRule"/>
</dbReference>
<evidence type="ECO:0000256" key="2">
    <source>
        <dbReference type="ARBA" id="ARBA00022490"/>
    </source>
</evidence>
<dbReference type="HAMAP" id="MF_00206">
    <property type="entry name" value="Lipoyl_synth"/>
    <property type="match status" value="1"/>
</dbReference>
<dbReference type="Proteomes" id="UP000184251">
    <property type="component" value="Unassembled WGS sequence"/>
</dbReference>
<keyword evidence="3 9" id="KW-0808">Transferase</keyword>
<dbReference type="RefSeq" id="WP_073269979.1">
    <property type="nucleotide sequence ID" value="NZ_FQTU01000005.1"/>
</dbReference>
<evidence type="ECO:0000256" key="5">
    <source>
        <dbReference type="ARBA" id="ARBA00022723"/>
    </source>
</evidence>
<dbReference type="STRING" id="1120975.SAMN02746064_00991"/>
<evidence type="ECO:0000256" key="7">
    <source>
        <dbReference type="ARBA" id="ARBA00023014"/>
    </source>
</evidence>
<dbReference type="PIRSF" id="PIRSF005963">
    <property type="entry name" value="Lipoyl_synth"/>
    <property type="match status" value="1"/>
</dbReference>
<keyword evidence="5 9" id="KW-0479">Metal-binding</keyword>
<gene>
    <name evidence="9" type="primary">lipA</name>
    <name evidence="11" type="ORF">SAMN02746064_00991</name>
</gene>
<comment type="catalytic activity">
    <reaction evidence="8 9">
        <text>[[Fe-S] cluster scaffold protein carrying a second [4Fe-4S](2+) cluster] + N(6)-octanoyl-L-lysyl-[protein] + 2 oxidized [2Fe-2S]-[ferredoxin] + 2 S-adenosyl-L-methionine + 4 H(+) = [[Fe-S] cluster scaffold protein] + N(6)-[(R)-dihydrolipoyl]-L-lysyl-[protein] + 4 Fe(3+) + 2 hydrogen sulfide + 2 5'-deoxyadenosine + 2 L-methionine + 2 reduced [2Fe-2S]-[ferredoxin]</text>
        <dbReference type="Rhea" id="RHEA:16585"/>
        <dbReference type="Rhea" id="RHEA-COMP:9928"/>
        <dbReference type="Rhea" id="RHEA-COMP:10000"/>
        <dbReference type="Rhea" id="RHEA-COMP:10001"/>
        <dbReference type="Rhea" id="RHEA-COMP:10475"/>
        <dbReference type="Rhea" id="RHEA-COMP:14568"/>
        <dbReference type="Rhea" id="RHEA-COMP:14569"/>
        <dbReference type="ChEBI" id="CHEBI:15378"/>
        <dbReference type="ChEBI" id="CHEBI:17319"/>
        <dbReference type="ChEBI" id="CHEBI:29034"/>
        <dbReference type="ChEBI" id="CHEBI:29919"/>
        <dbReference type="ChEBI" id="CHEBI:33722"/>
        <dbReference type="ChEBI" id="CHEBI:33737"/>
        <dbReference type="ChEBI" id="CHEBI:33738"/>
        <dbReference type="ChEBI" id="CHEBI:57844"/>
        <dbReference type="ChEBI" id="CHEBI:59789"/>
        <dbReference type="ChEBI" id="CHEBI:78809"/>
        <dbReference type="ChEBI" id="CHEBI:83100"/>
        <dbReference type="EC" id="2.8.1.8"/>
    </reaction>
</comment>
<dbReference type="UniPathway" id="UPA00538">
    <property type="reaction ID" value="UER00593"/>
</dbReference>
<evidence type="ECO:0000313" key="11">
    <source>
        <dbReference type="EMBL" id="SHE68253.1"/>
    </source>
</evidence>
<dbReference type="SFLD" id="SFLDF00271">
    <property type="entry name" value="lipoyl_synthase"/>
    <property type="match status" value="1"/>
</dbReference>
<dbReference type="GO" id="GO:0005737">
    <property type="term" value="C:cytoplasm"/>
    <property type="evidence" value="ECO:0007669"/>
    <property type="project" value="UniProtKB-SubCell"/>
</dbReference>
<comment type="subcellular location">
    <subcellularLocation>
        <location evidence="9">Cytoplasm</location>
    </subcellularLocation>
</comment>
<dbReference type="OrthoDB" id="9787898at2"/>
<dbReference type="NCBIfam" id="NF009544">
    <property type="entry name" value="PRK12928.1"/>
    <property type="match status" value="1"/>
</dbReference>
<comment type="pathway">
    <text evidence="9">Protein modification; protein lipoylation via endogenous pathway; protein N(6)-(lipoyl)lysine from octanoyl-[acyl-carrier-protein]: step 2/2.</text>
</comment>
<comment type="similarity">
    <text evidence="9">Belongs to the radical SAM superfamily. Lipoyl synthase family.</text>
</comment>
<dbReference type="FunFam" id="3.20.20.70:FF:000040">
    <property type="entry name" value="Lipoyl synthase"/>
    <property type="match status" value="1"/>
</dbReference>
<keyword evidence="1 9" id="KW-0004">4Fe-4S</keyword>
<dbReference type="InterPro" id="IPR006638">
    <property type="entry name" value="Elp3/MiaA/NifB-like_rSAM"/>
</dbReference>
<dbReference type="GO" id="GO:0046872">
    <property type="term" value="F:metal ion binding"/>
    <property type="evidence" value="ECO:0007669"/>
    <property type="project" value="UniProtKB-KW"/>
</dbReference>
<protein>
    <recommendedName>
        <fullName evidence="9">Lipoyl synthase</fullName>
        <ecNumber evidence="9">2.8.1.8</ecNumber>
    </recommendedName>
    <alternativeName>
        <fullName evidence="9">Lip-syn</fullName>
        <shortName evidence="9">LS</shortName>
    </alternativeName>
    <alternativeName>
        <fullName evidence="9">Lipoate synthase</fullName>
    </alternativeName>
    <alternativeName>
        <fullName evidence="9">Lipoic acid synthase</fullName>
    </alternativeName>
    <alternativeName>
        <fullName evidence="9">Sulfur insertion protein LipA</fullName>
    </alternativeName>
</protein>
<evidence type="ECO:0000259" key="10">
    <source>
        <dbReference type="PROSITE" id="PS51918"/>
    </source>
</evidence>
<dbReference type="NCBIfam" id="TIGR00510">
    <property type="entry name" value="lipA"/>
    <property type="match status" value="1"/>
</dbReference>
<feature type="binding site" evidence="9">
    <location>
        <position position="65"/>
    </location>
    <ligand>
        <name>[4Fe-4S] cluster</name>
        <dbReference type="ChEBI" id="CHEBI:49883"/>
        <label>2</label>
        <note>4Fe-4S-S-AdoMet</note>
    </ligand>
</feature>
<evidence type="ECO:0000256" key="6">
    <source>
        <dbReference type="ARBA" id="ARBA00023004"/>
    </source>
</evidence>
<dbReference type="SMART" id="SM00729">
    <property type="entry name" value="Elp3"/>
    <property type="match status" value="1"/>
</dbReference>
<dbReference type="Pfam" id="PF04055">
    <property type="entry name" value="Radical_SAM"/>
    <property type="match status" value="1"/>
</dbReference>
<dbReference type="PANTHER" id="PTHR10949">
    <property type="entry name" value="LIPOYL SYNTHASE"/>
    <property type="match status" value="1"/>
</dbReference>
<feature type="binding site" evidence="9">
    <location>
        <position position="278"/>
    </location>
    <ligand>
        <name>[4Fe-4S] cluster</name>
        <dbReference type="ChEBI" id="CHEBI:49883"/>
        <label>1</label>
    </ligand>
</feature>
<sequence length="287" mass="32525">MSDTKREVKPDWLKIPFRKTGHSEEVEKLLKDLGLNTVCDEANCPNRGECFSKKRATFMILGSICTRNCTFCNVSKGEPGHVDPMEPVNIGKAIKEMKMKHVVITSVTRDDLPDGGSGHFAKVIEEIKKRDTDVIVEVLIPDFEGSYEDLKTVVEANPHIINHNLETVPELYDEVRPMAEYERSLELLKRVKGMDPEIYTKSGIMLGLGEKKHQVLKVLEDLKNVGCDFVTIGQYLRPSQNHHEVVEFVHPDVFEEYRLIALDMGFKYVASSPFVRSSYNAEEALGK</sequence>
<dbReference type="NCBIfam" id="NF004019">
    <property type="entry name" value="PRK05481.1"/>
    <property type="match status" value="1"/>
</dbReference>
<keyword evidence="7 9" id="KW-0411">Iron-sulfur</keyword>
<evidence type="ECO:0000256" key="9">
    <source>
        <dbReference type="HAMAP-Rule" id="MF_00206"/>
    </source>
</evidence>
<keyword evidence="2 9" id="KW-0963">Cytoplasm</keyword>
<comment type="cofactor">
    <cofactor evidence="9">
        <name>[4Fe-4S] cluster</name>
        <dbReference type="ChEBI" id="CHEBI:49883"/>
    </cofactor>
    <text evidence="9">Binds 2 [4Fe-4S] clusters per subunit. One cluster is coordinated with 3 cysteines and an exchangeable S-adenosyl-L-methionine.</text>
</comment>
<reference evidence="11 12" key="1">
    <citation type="submission" date="2016-11" db="EMBL/GenBank/DDBJ databases">
        <authorList>
            <person name="Jaros S."/>
            <person name="Januszkiewicz K."/>
            <person name="Wedrychowicz H."/>
        </authorList>
    </citation>
    <scope>NUCLEOTIDE SEQUENCE [LARGE SCALE GENOMIC DNA]</scope>
    <source>
        <strain evidence="11 12">DSM 14828</strain>
    </source>
</reference>
<keyword evidence="12" id="KW-1185">Reference proteome</keyword>
<keyword evidence="6 9" id="KW-0408">Iron</keyword>
<evidence type="ECO:0000256" key="1">
    <source>
        <dbReference type="ARBA" id="ARBA00022485"/>
    </source>
</evidence>
<keyword evidence="4 9" id="KW-0949">S-adenosyl-L-methionine</keyword>
<dbReference type="GO" id="GO:0009249">
    <property type="term" value="P:protein lipoylation"/>
    <property type="evidence" value="ECO:0007669"/>
    <property type="project" value="UniProtKB-UniRule"/>
</dbReference>
<dbReference type="GO" id="GO:0016992">
    <property type="term" value="F:lipoate synthase activity"/>
    <property type="evidence" value="ECO:0007669"/>
    <property type="project" value="UniProtKB-UniRule"/>
</dbReference>
<dbReference type="EC" id="2.8.1.8" evidence="9"/>
<dbReference type="InterPro" id="IPR058240">
    <property type="entry name" value="rSAM_sf"/>
</dbReference>
<dbReference type="PANTHER" id="PTHR10949:SF0">
    <property type="entry name" value="LIPOYL SYNTHASE, MITOCHONDRIAL"/>
    <property type="match status" value="1"/>
</dbReference>
<dbReference type="CDD" id="cd01335">
    <property type="entry name" value="Radical_SAM"/>
    <property type="match status" value="1"/>
</dbReference>
<dbReference type="InterPro" id="IPR007197">
    <property type="entry name" value="rSAM"/>
</dbReference>
<evidence type="ECO:0000256" key="8">
    <source>
        <dbReference type="ARBA" id="ARBA00047326"/>
    </source>
</evidence>
<feature type="domain" description="Radical SAM core" evidence="10">
    <location>
        <begin position="51"/>
        <end position="267"/>
    </location>
</feature>
<dbReference type="AlphaFoldDB" id="A0A1M4VHH2"/>
<dbReference type="PROSITE" id="PS51918">
    <property type="entry name" value="RADICAL_SAM"/>
    <property type="match status" value="1"/>
</dbReference>
<dbReference type="Gene3D" id="3.20.20.70">
    <property type="entry name" value="Aldolase class I"/>
    <property type="match status" value="1"/>
</dbReference>
<evidence type="ECO:0000256" key="3">
    <source>
        <dbReference type="ARBA" id="ARBA00022679"/>
    </source>
</evidence>
<organism evidence="11 12">
    <name type="scientific">Alkalibacter saccharofermentans DSM 14828</name>
    <dbReference type="NCBI Taxonomy" id="1120975"/>
    <lineage>
        <taxon>Bacteria</taxon>
        <taxon>Bacillati</taxon>
        <taxon>Bacillota</taxon>
        <taxon>Clostridia</taxon>
        <taxon>Eubacteriales</taxon>
        <taxon>Eubacteriaceae</taxon>
        <taxon>Alkalibacter</taxon>
    </lineage>
</organism>
<dbReference type="InterPro" id="IPR003698">
    <property type="entry name" value="Lipoyl_synth"/>
</dbReference>
<dbReference type="SFLD" id="SFLDS00029">
    <property type="entry name" value="Radical_SAM"/>
    <property type="match status" value="1"/>
</dbReference>
<feature type="binding site" evidence="9">
    <location>
        <position position="44"/>
    </location>
    <ligand>
        <name>[4Fe-4S] cluster</name>
        <dbReference type="ChEBI" id="CHEBI:49883"/>
        <label>1</label>
    </ligand>
</feature>
<name>A0A1M4VHH2_9FIRM</name>
<comment type="function">
    <text evidence="9">Catalyzes the radical-mediated insertion of two sulfur atoms into the C-6 and C-8 positions of the octanoyl moiety bound to the lipoyl domains of lipoate-dependent enzymes, thereby converting the octanoylated domains into lipoylated derivatives.</text>
</comment>
<dbReference type="SUPFAM" id="SSF102114">
    <property type="entry name" value="Radical SAM enzymes"/>
    <property type="match status" value="1"/>
</dbReference>
<evidence type="ECO:0000256" key="4">
    <source>
        <dbReference type="ARBA" id="ARBA00022691"/>
    </source>
</evidence>
<dbReference type="InterPro" id="IPR013785">
    <property type="entry name" value="Aldolase_TIM"/>
</dbReference>
<feature type="binding site" evidence="9">
    <location>
        <position position="72"/>
    </location>
    <ligand>
        <name>[4Fe-4S] cluster</name>
        <dbReference type="ChEBI" id="CHEBI:49883"/>
        <label>2</label>
        <note>4Fe-4S-S-AdoMet</note>
    </ligand>
</feature>
<proteinExistence type="inferred from homology"/>
<accession>A0A1M4VHH2</accession>
<feature type="binding site" evidence="9">
    <location>
        <position position="69"/>
    </location>
    <ligand>
        <name>[4Fe-4S] cluster</name>
        <dbReference type="ChEBI" id="CHEBI:49883"/>
        <label>2</label>
        <note>4Fe-4S-S-AdoMet</note>
    </ligand>
</feature>
<dbReference type="EMBL" id="FQTU01000005">
    <property type="protein sequence ID" value="SHE68253.1"/>
    <property type="molecule type" value="Genomic_DNA"/>
</dbReference>
<feature type="binding site" evidence="9">
    <location>
        <position position="50"/>
    </location>
    <ligand>
        <name>[4Fe-4S] cluster</name>
        <dbReference type="ChEBI" id="CHEBI:49883"/>
        <label>1</label>
    </ligand>
</feature>
<feature type="binding site" evidence="9">
    <location>
        <position position="39"/>
    </location>
    <ligand>
        <name>[4Fe-4S] cluster</name>
        <dbReference type="ChEBI" id="CHEBI:49883"/>
        <label>1</label>
    </ligand>
</feature>
<dbReference type="SFLD" id="SFLDG01058">
    <property type="entry name" value="lipoyl_synthase_like"/>
    <property type="match status" value="1"/>
</dbReference>
<evidence type="ECO:0000313" key="12">
    <source>
        <dbReference type="Proteomes" id="UP000184251"/>
    </source>
</evidence>